<evidence type="ECO:0000256" key="1">
    <source>
        <dbReference type="ARBA" id="ARBA00008775"/>
    </source>
</evidence>
<dbReference type="Gene3D" id="2.60.60.30">
    <property type="entry name" value="sav2460 like domains"/>
    <property type="match status" value="1"/>
</dbReference>
<gene>
    <name evidence="4" type="ORF">ACFSJS_01230</name>
</gene>
<feature type="compositionally biased region" description="Low complexity" evidence="2">
    <location>
        <begin position="250"/>
        <end position="260"/>
    </location>
</feature>
<feature type="compositionally biased region" description="Pro residues" evidence="2">
    <location>
        <begin position="261"/>
        <end position="292"/>
    </location>
</feature>
<dbReference type="PANTHER" id="PTHR32097:SF4">
    <property type="entry name" value="GENERAL STRESS PROTEIN 16U"/>
    <property type="match status" value="1"/>
</dbReference>
<evidence type="ECO:0000313" key="5">
    <source>
        <dbReference type="Proteomes" id="UP001597365"/>
    </source>
</evidence>
<feature type="compositionally biased region" description="Pro residues" evidence="2">
    <location>
        <begin position="304"/>
        <end position="327"/>
    </location>
</feature>
<name>A0ABW4PD48_9ACTN</name>
<accession>A0ABW4PD48</accession>
<organism evidence="4 5">
    <name type="scientific">Streptomyces desertarenae</name>
    <dbReference type="NCBI Taxonomy" id="2666184"/>
    <lineage>
        <taxon>Bacteria</taxon>
        <taxon>Bacillati</taxon>
        <taxon>Actinomycetota</taxon>
        <taxon>Actinomycetes</taxon>
        <taxon>Kitasatosporales</taxon>
        <taxon>Streptomycetaceae</taxon>
        <taxon>Streptomyces</taxon>
    </lineage>
</organism>
<dbReference type="EMBL" id="JBHUFU010000001">
    <property type="protein sequence ID" value="MFD1828285.1"/>
    <property type="molecule type" value="Genomic_DNA"/>
</dbReference>
<dbReference type="RefSeq" id="WP_380895701.1">
    <property type="nucleotide sequence ID" value="NZ_JBHUFU010000001.1"/>
</dbReference>
<dbReference type="Pfam" id="PF02342">
    <property type="entry name" value="TerD"/>
    <property type="match status" value="1"/>
</dbReference>
<comment type="similarity">
    <text evidence="1">Belongs to the CAPAB/TerDEXZ family.</text>
</comment>
<dbReference type="PANTHER" id="PTHR32097">
    <property type="entry name" value="CAMP-BINDING PROTEIN 1-RELATED"/>
    <property type="match status" value="1"/>
</dbReference>
<dbReference type="CDD" id="cd06974">
    <property type="entry name" value="TerD_like"/>
    <property type="match status" value="1"/>
</dbReference>
<feature type="region of interest" description="Disordered" evidence="2">
    <location>
        <begin position="179"/>
        <end position="357"/>
    </location>
</feature>
<reference evidence="5" key="1">
    <citation type="journal article" date="2019" name="Int. J. Syst. Evol. Microbiol.">
        <title>The Global Catalogue of Microorganisms (GCM) 10K type strain sequencing project: providing services to taxonomists for standard genome sequencing and annotation.</title>
        <authorList>
            <consortium name="The Broad Institute Genomics Platform"/>
            <consortium name="The Broad Institute Genome Sequencing Center for Infectious Disease"/>
            <person name="Wu L."/>
            <person name="Ma J."/>
        </authorList>
    </citation>
    <scope>NUCLEOTIDE SEQUENCE [LARGE SCALE GENOMIC DNA]</scope>
    <source>
        <strain evidence="5">CGMCC 4.7455</strain>
    </source>
</reference>
<dbReference type="InterPro" id="IPR003325">
    <property type="entry name" value="TerD"/>
</dbReference>
<feature type="domain" description="TerD" evidence="3">
    <location>
        <begin position="1"/>
        <end position="172"/>
    </location>
</feature>
<evidence type="ECO:0000256" key="2">
    <source>
        <dbReference type="SAM" id="MobiDB-lite"/>
    </source>
</evidence>
<keyword evidence="5" id="KW-1185">Reference proteome</keyword>
<protein>
    <submittedName>
        <fullName evidence="4">TerD family protein</fullName>
    </submittedName>
</protein>
<evidence type="ECO:0000259" key="3">
    <source>
        <dbReference type="Pfam" id="PF02342"/>
    </source>
</evidence>
<feature type="compositionally biased region" description="Pro residues" evidence="2">
    <location>
        <begin position="192"/>
        <end position="206"/>
    </location>
</feature>
<feature type="compositionally biased region" description="Pro residues" evidence="2">
    <location>
        <begin position="216"/>
        <end position="249"/>
    </location>
</feature>
<evidence type="ECO:0000313" key="4">
    <source>
        <dbReference type="EMBL" id="MFD1828285.1"/>
    </source>
</evidence>
<proteinExistence type="inferred from homology"/>
<sequence>MTHAMLKGSNIQLQATAVRAVLRWTPGTGVRAVDASALLLGADGRVRSDEDFVFYNQPRHPSGLVRYLPRRHEPEGLTDTVEVDLAGLDPTVERVMLSASADGGTFAEVRDLVLLMVDAGSGETVARFEIRPETGSETALICGELYRRGDGWKFRALGQGYDTGLTGLATDFGITVEEGAPETADGPEQTIPQPPPEPDFPEPDPAPEPRPEPQPHPEPPPGPTPPPPRPVPGPTPGPDPLPEPDPQPEPAAAAPVTHPTAPVPAQPPAGLPPVPSAPPAQPAYGYPQPPPHAPRHPQPAYGYPHPPVPPPPAQPPTLPPAAPPPVTGAPVAQPAYGYPQPDPAFTLPPQGPQFLGR</sequence>
<comment type="caution">
    <text evidence="4">The sequence shown here is derived from an EMBL/GenBank/DDBJ whole genome shotgun (WGS) entry which is preliminary data.</text>
</comment>
<dbReference type="InterPro" id="IPR051324">
    <property type="entry name" value="Stress/Tellurium_Resist"/>
</dbReference>
<dbReference type="Proteomes" id="UP001597365">
    <property type="component" value="Unassembled WGS sequence"/>
</dbReference>